<dbReference type="EMBL" id="CABVHF010000020">
    <property type="protein sequence ID" value="VVN19990.1"/>
    <property type="molecule type" value="Genomic_DNA"/>
</dbReference>
<dbReference type="AlphaFoldDB" id="A0A5E6VQD4"/>
<proteinExistence type="predicted"/>
<sequence>MALVAPLCALEASTFNGSNLSSDGNLLLGAGMAA</sequence>
<evidence type="ECO:0000313" key="1">
    <source>
        <dbReference type="EMBL" id="VVN19990.1"/>
    </source>
</evidence>
<dbReference type="Proteomes" id="UP000399692">
    <property type="component" value="Unassembled WGS sequence"/>
</dbReference>
<evidence type="ECO:0000313" key="2">
    <source>
        <dbReference type="Proteomes" id="UP000399692"/>
    </source>
</evidence>
<name>A0A5E6VQD4_PSEFL</name>
<reference evidence="1 2" key="1">
    <citation type="submission" date="2019-09" db="EMBL/GenBank/DDBJ databases">
        <authorList>
            <person name="Chandra G."/>
            <person name="Truman W A."/>
        </authorList>
    </citation>
    <scope>NUCLEOTIDE SEQUENCE [LARGE SCALE GENOMIC DNA]</scope>
    <source>
        <strain evidence="1">PS631</strain>
    </source>
</reference>
<protein>
    <submittedName>
        <fullName evidence="1">Uncharacterized protein</fullName>
    </submittedName>
</protein>
<gene>
    <name evidence="1" type="ORF">PS631_04329</name>
</gene>
<organism evidence="1 2">
    <name type="scientific">Pseudomonas fluorescens</name>
    <dbReference type="NCBI Taxonomy" id="294"/>
    <lineage>
        <taxon>Bacteria</taxon>
        <taxon>Pseudomonadati</taxon>
        <taxon>Pseudomonadota</taxon>
        <taxon>Gammaproteobacteria</taxon>
        <taxon>Pseudomonadales</taxon>
        <taxon>Pseudomonadaceae</taxon>
        <taxon>Pseudomonas</taxon>
    </lineage>
</organism>
<accession>A0A5E6VQD4</accession>